<name>A0ABT3JS04_9XANT</name>
<protein>
    <submittedName>
        <fullName evidence="2">Uncharacterized protein</fullName>
    </submittedName>
</protein>
<reference evidence="2 3" key="1">
    <citation type="submission" date="2022-10" db="EMBL/GenBank/DDBJ databases">
        <title>Xanthomonas sp. H13-6.</title>
        <authorList>
            <person name="Liu X."/>
            <person name="Deng Z."/>
            <person name="Jiang Y."/>
            <person name="Yu T."/>
            <person name="Ai J."/>
        </authorList>
    </citation>
    <scope>NUCLEOTIDE SEQUENCE [LARGE SCALE GENOMIC DNA]</scope>
    <source>
        <strain evidence="2 3">H13-6</strain>
    </source>
</reference>
<evidence type="ECO:0000313" key="3">
    <source>
        <dbReference type="Proteomes" id="UP001209922"/>
    </source>
</evidence>
<dbReference type="EMBL" id="JAPCHY010000001">
    <property type="protein sequence ID" value="MCW4471262.1"/>
    <property type="molecule type" value="Genomic_DNA"/>
</dbReference>
<gene>
    <name evidence="2" type="ORF">OK345_01910</name>
</gene>
<keyword evidence="3" id="KW-1185">Reference proteome</keyword>
<dbReference type="RefSeq" id="WP_265126199.1">
    <property type="nucleotide sequence ID" value="NZ_JAPCHY010000001.1"/>
</dbReference>
<organism evidence="2 3">
    <name type="scientific">Xanthomonas chitinilytica</name>
    <dbReference type="NCBI Taxonomy" id="2989819"/>
    <lineage>
        <taxon>Bacteria</taxon>
        <taxon>Pseudomonadati</taxon>
        <taxon>Pseudomonadota</taxon>
        <taxon>Gammaproteobacteria</taxon>
        <taxon>Lysobacterales</taxon>
        <taxon>Lysobacteraceae</taxon>
        <taxon>Xanthomonas</taxon>
    </lineage>
</organism>
<feature type="signal peptide" evidence="1">
    <location>
        <begin position="1"/>
        <end position="44"/>
    </location>
</feature>
<accession>A0ABT3JS04</accession>
<proteinExistence type="predicted"/>
<evidence type="ECO:0000256" key="1">
    <source>
        <dbReference type="SAM" id="SignalP"/>
    </source>
</evidence>
<sequence>MPWQPPDTPPRPSAFRGASFRVSSTVRRCLLLLFAAVVPPSAAAVEPYRVHGIMLLQPDFVLQQRAPSAEAVSGYIKAVQEAAEGALAAEPPSPASGHLVLAVRPDGRSMAWLDFRPALPAPTAARLLSAIRGVPPFEARNGVVVFALNATLWEAAPTRGFPDPAEWRKAMEGHDEPREIGDLVDEIWPPDAPAP</sequence>
<evidence type="ECO:0000313" key="2">
    <source>
        <dbReference type="EMBL" id="MCW4471262.1"/>
    </source>
</evidence>
<dbReference type="Proteomes" id="UP001209922">
    <property type="component" value="Unassembled WGS sequence"/>
</dbReference>
<comment type="caution">
    <text evidence="2">The sequence shown here is derived from an EMBL/GenBank/DDBJ whole genome shotgun (WGS) entry which is preliminary data.</text>
</comment>
<keyword evidence="1" id="KW-0732">Signal</keyword>
<feature type="chain" id="PRO_5045446948" evidence="1">
    <location>
        <begin position="45"/>
        <end position="195"/>
    </location>
</feature>